<comment type="caution">
    <text evidence="1">The sequence shown here is derived from an EMBL/GenBank/DDBJ whole genome shotgun (WGS) entry which is preliminary data.</text>
</comment>
<keyword evidence="2" id="KW-1185">Reference proteome</keyword>
<name>A0A176RVN7_9GAMM</name>
<evidence type="ECO:0000313" key="1">
    <source>
        <dbReference type="EMBL" id="OAD19789.1"/>
    </source>
</evidence>
<evidence type="ECO:0000313" key="2">
    <source>
        <dbReference type="Proteomes" id="UP000076962"/>
    </source>
</evidence>
<dbReference type="Proteomes" id="UP000076962">
    <property type="component" value="Unassembled WGS sequence"/>
</dbReference>
<reference evidence="1 2" key="1">
    <citation type="submission" date="2016-05" db="EMBL/GenBank/DDBJ databases">
        <title>Single-cell genome of chain-forming Candidatus Thiomargarita nelsonii and comparison to other large sulfur-oxidizing bacteria.</title>
        <authorList>
            <person name="Winkel M."/>
            <person name="Salman V."/>
            <person name="Woyke T."/>
            <person name="Schulz-Vogt H."/>
            <person name="Richter M."/>
            <person name="Flood B."/>
            <person name="Bailey J."/>
            <person name="Amann R."/>
            <person name="Mussmann M."/>
        </authorList>
    </citation>
    <scope>NUCLEOTIDE SEQUENCE [LARGE SCALE GENOMIC DNA]</scope>
    <source>
        <strain evidence="1 2">THI036</strain>
    </source>
</reference>
<dbReference type="EMBL" id="LUTY01002664">
    <property type="protein sequence ID" value="OAD19789.1"/>
    <property type="molecule type" value="Genomic_DNA"/>
</dbReference>
<gene>
    <name evidence="1" type="ORF">THIOM_004555</name>
</gene>
<organism evidence="1 2">
    <name type="scientific">Candidatus Thiomargarita nelsonii</name>
    <dbReference type="NCBI Taxonomy" id="1003181"/>
    <lineage>
        <taxon>Bacteria</taxon>
        <taxon>Pseudomonadati</taxon>
        <taxon>Pseudomonadota</taxon>
        <taxon>Gammaproteobacteria</taxon>
        <taxon>Thiotrichales</taxon>
        <taxon>Thiotrichaceae</taxon>
        <taxon>Thiomargarita</taxon>
    </lineage>
</organism>
<proteinExistence type="predicted"/>
<sequence>MSQNRLRCSEIDLTIFLRVSLDTHFSAFSCRNNTLSIVHFHIDKILFVMTFGIQFFFQII</sequence>
<accession>A0A176RVN7</accession>
<protein>
    <submittedName>
        <fullName evidence="1">Uncharacterized protein</fullName>
    </submittedName>
</protein>
<dbReference type="AlphaFoldDB" id="A0A176RVN7"/>